<dbReference type="EMBL" id="CP029194">
    <property type="protein sequence ID" value="QES18349.1"/>
    <property type="molecule type" value="Genomic_DNA"/>
</dbReference>
<gene>
    <name evidence="2" type="ORF">DEJ46_03930</name>
</gene>
<proteinExistence type="predicted"/>
<dbReference type="Gene3D" id="3.90.50.10">
    <property type="entry name" value="Photosynthetic Reaction Center, subunit H, domain 2"/>
    <property type="match status" value="1"/>
</dbReference>
<name>A0A5P2APX8_STRVZ</name>
<evidence type="ECO:0000313" key="2">
    <source>
        <dbReference type="EMBL" id="QES18349.1"/>
    </source>
</evidence>
<dbReference type="SUPFAM" id="SSF50346">
    <property type="entry name" value="PRC-barrel domain"/>
    <property type="match status" value="1"/>
</dbReference>
<dbReference type="InterPro" id="IPR027275">
    <property type="entry name" value="PRC-brl_dom"/>
</dbReference>
<dbReference type="Proteomes" id="UP000324106">
    <property type="component" value="Chromosome"/>
</dbReference>
<feature type="domain" description="PRC-barrel" evidence="1">
    <location>
        <begin position="17"/>
        <end position="86"/>
    </location>
</feature>
<dbReference type="OrthoDB" id="510842at2"/>
<organism evidence="2 3">
    <name type="scientific">Streptomyces venezuelae</name>
    <dbReference type="NCBI Taxonomy" id="54571"/>
    <lineage>
        <taxon>Bacteria</taxon>
        <taxon>Bacillati</taxon>
        <taxon>Actinomycetota</taxon>
        <taxon>Actinomycetes</taxon>
        <taxon>Kitasatosporales</taxon>
        <taxon>Streptomycetaceae</taxon>
        <taxon>Streptomyces</taxon>
    </lineage>
</organism>
<dbReference type="RefSeq" id="WP_150264177.1">
    <property type="nucleotide sequence ID" value="NZ_CP029194.1"/>
</dbReference>
<reference evidence="2 3" key="1">
    <citation type="submission" date="2018-05" db="EMBL/GenBank/DDBJ databases">
        <title>Streptomyces venezuelae.</title>
        <authorList>
            <person name="Kim W."/>
            <person name="Lee N."/>
            <person name="Cho B.-K."/>
        </authorList>
    </citation>
    <scope>NUCLEOTIDE SEQUENCE [LARGE SCALE GENOMIC DNA]</scope>
    <source>
        <strain evidence="2 3">ATCC 15068</strain>
    </source>
</reference>
<dbReference type="GO" id="GO:0030077">
    <property type="term" value="C:plasma membrane light-harvesting complex"/>
    <property type="evidence" value="ECO:0007669"/>
    <property type="project" value="InterPro"/>
</dbReference>
<sequence>MTNEESWGYRADSGYETGNDLIGFKVEATDGSIGKVDEHTDEAGRGYIVVDIGVWIFGRHVLLPASVIQRVDRDDETVYVDRTKDQIKDAPDFERDKQPRDPTYLEQFAKYYGMPHM</sequence>
<evidence type="ECO:0000313" key="3">
    <source>
        <dbReference type="Proteomes" id="UP000324106"/>
    </source>
</evidence>
<dbReference type="InterPro" id="IPR014747">
    <property type="entry name" value="Bac_photo_RC_H_C"/>
</dbReference>
<dbReference type="AlphaFoldDB" id="A0A5P2APX8"/>
<protein>
    <submittedName>
        <fullName evidence="2">PRC domain containing protein</fullName>
    </submittedName>
</protein>
<accession>A0A5P2APX8</accession>
<evidence type="ECO:0000259" key="1">
    <source>
        <dbReference type="Pfam" id="PF05239"/>
    </source>
</evidence>
<dbReference type="InterPro" id="IPR011033">
    <property type="entry name" value="PRC_barrel-like_sf"/>
</dbReference>
<dbReference type="Pfam" id="PF05239">
    <property type="entry name" value="PRC"/>
    <property type="match status" value="1"/>
</dbReference>
<dbReference type="GO" id="GO:0019684">
    <property type="term" value="P:photosynthesis, light reaction"/>
    <property type="evidence" value="ECO:0007669"/>
    <property type="project" value="InterPro"/>
</dbReference>